<evidence type="ECO:0000313" key="2">
    <source>
        <dbReference type="EMBL" id="KAG5465181.1"/>
    </source>
</evidence>
<comment type="caution">
    <text evidence="2">The sequence shown here is derived from an EMBL/GenBank/DDBJ whole genome shotgun (WGS) entry which is preliminary data.</text>
</comment>
<reference evidence="3" key="1">
    <citation type="journal article" date="2021" name="Microbiol. Resour. Announc.">
        <title>LGAAP: Leishmaniinae Genome Assembly and Annotation Pipeline.</title>
        <authorList>
            <person name="Almutairi H."/>
            <person name="Urbaniak M.D."/>
            <person name="Bates M.D."/>
            <person name="Jariyapan N."/>
            <person name="Kwakye-Nuako G."/>
            <person name="Thomaz-Soccol V."/>
            <person name="Al-Salem W.S."/>
            <person name="Dillon R.J."/>
            <person name="Bates P.A."/>
            <person name="Gatherer D."/>
        </authorList>
    </citation>
    <scope>NUCLEOTIDE SEQUENCE [LARGE SCALE GENOMIC DNA]</scope>
</reference>
<dbReference type="RefSeq" id="XP_067058812.1">
    <property type="nucleotide sequence ID" value="XM_067202711.1"/>
</dbReference>
<organism evidence="2 3">
    <name type="scientific">Leishmania orientalis</name>
    <dbReference type="NCBI Taxonomy" id="2249476"/>
    <lineage>
        <taxon>Eukaryota</taxon>
        <taxon>Discoba</taxon>
        <taxon>Euglenozoa</taxon>
        <taxon>Kinetoplastea</taxon>
        <taxon>Metakinetoplastina</taxon>
        <taxon>Trypanosomatida</taxon>
        <taxon>Trypanosomatidae</taxon>
        <taxon>Leishmaniinae</taxon>
        <taxon>Leishmania</taxon>
    </lineage>
</organism>
<evidence type="ECO:0000256" key="1">
    <source>
        <dbReference type="SAM" id="MobiDB-lite"/>
    </source>
</evidence>
<dbReference type="KEGG" id="loi:92356645"/>
<feature type="region of interest" description="Disordered" evidence="1">
    <location>
        <begin position="270"/>
        <end position="313"/>
    </location>
</feature>
<dbReference type="GeneID" id="92356645"/>
<dbReference type="AlphaFoldDB" id="A0A836G051"/>
<feature type="compositionally biased region" description="Basic and acidic residues" evidence="1">
    <location>
        <begin position="294"/>
        <end position="306"/>
    </location>
</feature>
<evidence type="ECO:0000313" key="3">
    <source>
        <dbReference type="Proteomes" id="UP000674143"/>
    </source>
</evidence>
<accession>A0A836G051</accession>
<protein>
    <submittedName>
        <fullName evidence="2">Uncharacterized protein</fullName>
    </submittedName>
</protein>
<dbReference type="Proteomes" id="UP000674143">
    <property type="component" value="Unassembled WGS sequence"/>
</dbReference>
<dbReference type="EMBL" id="JAFHLR010000036">
    <property type="protein sequence ID" value="KAG5465181.1"/>
    <property type="molecule type" value="Genomic_DNA"/>
</dbReference>
<proteinExistence type="predicted"/>
<reference evidence="3" key="2">
    <citation type="journal article" date="2021" name="Sci. Data">
        <title>Chromosome-scale genome sequencing, assembly and annotation of six genomes from subfamily Leishmaniinae.</title>
        <authorList>
            <person name="Almutairi H."/>
            <person name="Urbaniak M.D."/>
            <person name="Bates M.D."/>
            <person name="Jariyapan N."/>
            <person name="Kwakye-Nuako G."/>
            <person name="Thomaz Soccol V."/>
            <person name="Al-Salem W.S."/>
            <person name="Dillon R.J."/>
            <person name="Bates P.A."/>
            <person name="Gatherer D."/>
        </authorList>
    </citation>
    <scope>NUCLEOTIDE SEQUENCE [LARGE SCALE GENOMIC DNA]</scope>
</reference>
<name>A0A836G051_9TRYP</name>
<keyword evidence="3" id="KW-1185">Reference proteome</keyword>
<dbReference type="SMR" id="A0A836G051"/>
<sequence length="389" mass="42114">MAETGHNDVSSAALPSYAVRGLERTAKVSVGPMPRQEVSHDDPLVRSDTVQMTLEAFMNSREEDAVSFLASFLQLTPDDRVLALARLEAHEEASCVAGAAAGKERSDACKQAATLAEVRQRLRNHEAPAKQLELAECHTEDVLQRTVDMPFLEIHQRPCQNRQMRLDGAPHAVSAKVQCSTACSGEEEGLETIELEEGTRTGGLQAFVDTGVVEVTTNFDNFFDTTATPRAAVGDLQDEARDSLPLLSAECTLPTLDNILGLDAEEVLDPSTPPLEKVGLSRRTAACEPGVKPSEPEMRRASRRESGAPSLTSSMASMALPGLEDASLNVGTPEEVSRCTYSTDFFAKIHEVIAEGDGCVEAFALDPLFDYDIDLLGKALRAGTRWRQE</sequence>
<gene>
    <name evidence="2" type="ORF">LSCM4_00634</name>
</gene>